<dbReference type="AlphaFoldDB" id="A0A813KCE3"/>
<dbReference type="PANTHER" id="PTHR32301:SF6">
    <property type="entry name" value="GOLVESIN-RELATED"/>
    <property type="match status" value="1"/>
</dbReference>
<organism evidence="3 4">
    <name type="scientific">Polarella glacialis</name>
    <name type="common">Dinoflagellate</name>
    <dbReference type="NCBI Taxonomy" id="89957"/>
    <lineage>
        <taxon>Eukaryota</taxon>
        <taxon>Sar</taxon>
        <taxon>Alveolata</taxon>
        <taxon>Dinophyceae</taxon>
        <taxon>Suessiales</taxon>
        <taxon>Suessiaceae</taxon>
        <taxon>Polarella</taxon>
    </lineage>
</organism>
<feature type="compositionally biased region" description="Basic and acidic residues" evidence="1">
    <location>
        <begin position="198"/>
        <end position="211"/>
    </location>
</feature>
<dbReference type="Proteomes" id="UP000626109">
    <property type="component" value="Unassembled WGS sequence"/>
</dbReference>
<feature type="non-terminal residue" evidence="3">
    <location>
        <position position="493"/>
    </location>
</feature>
<dbReference type="SUPFAM" id="SSF88697">
    <property type="entry name" value="PUA domain-like"/>
    <property type="match status" value="1"/>
</dbReference>
<evidence type="ECO:0000256" key="1">
    <source>
        <dbReference type="SAM" id="MobiDB-lite"/>
    </source>
</evidence>
<feature type="compositionally biased region" description="Low complexity" evidence="1">
    <location>
        <begin position="275"/>
        <end position="324"/>
    </location>
</feature>
<feature type="region of interest" description="Disordered" evidence="1">
    <location>
        <begin position="1"/>
        <end position="24"/>
    </location>
</feature>
<gene>
    <name evidence="3" type="ORF">PGLA2088_LOCUS32792</name>
</gene>
<proteinExistence type="predicted"/>
<comment type="caution">
    <text evidence="3">The sequence shown here is derived from an EMBL/GenBank/DDBJ whole genome shotgun (WGS) entry which is preliminary data.</text>
</comment>
<feature type="domain" description="ASCH" evidence="2">
    <location>
        <begin position="41"/>
        <end position="101"/>
    </location>
</feature>
<protein>
    <recommendedName>
        <fullName evidence="2">ASCH domain-containing protein</fullName>
    </recommendedName>
</protein>
<dbReference type="Gene3D" id="2.30.130.30">
    <property type="entry name" value="Hypothetical protein"/>
    <property type="match status" value="1"/>
</dbReference>
<reference evidence="3" key="1">
    <citation type="submission" date="2021-02" db="EMBL/GenBank/DDBJ databases">
        <authorList>
            <person name="Dougan E. K."/>
            <person name="Rhodes N."/>
            <person name="Thang M."/>
            <person name="Chan C."/>
        </authorList>
    </citation>
    <scope>NUCLEOTIDE SEQUENCE</scope>
</reference>
<sequence length="493" mass="55025">SRTPSGNPEETPSWRSAPMPEGRRLKRKLKKEPGGLHASALTIQPEWLSLILAGKKTWEIRKQQCLHRGDVALMASGTSQIWGMVEIVSSSRTSWEDLLASRELHRVPEEKLAAYCSQETGGMVWALQNPRILEQPLACARKGSSINWVKIDDTTMELLNESILRVPDLECRKTAKTLCRQMRQVAEERLRTVRNEYHKARLAGRAEEQTTRESNSNSNSNSSSSNNNNSSSNNNDNNSNSNNNISSNNNDNNSNSNTTNNLSSLSPHHSELVGSRAAANNNQQQPTPTTTTRANSNQQLQQPTTTQQQQPTTTTQRQQPTTTIRPPPPTAALEPSSSWCFRTHEEMPMDPEAFAGCRVLARLKRHAEKFQARPDQRTVLSRYAANVKEQSIPDTIMQVSGWLIFAPAGPCQAPTARGWDEEQPLPPKPARLLLQLLRRHISDASEVLAGPVTLSRALHWVLELLERRGAGEGKCGCKAHQKLLRLVEEMRES</sequence>
<dbReference type="Pfam" id="PF04266">
    <property type="entry name" value="ASCH"/>
    <property type="match status" value="1"/>
</dbReference>
<accession>A0A813KCE3</accession>
<name>A0A813KCE3_POLGL</name>
<dbReference type="InterPro" id="IPR053259">
    <property type="entry name" value="Golvesin-related_Golgi"/>
</dbReference>
<evidence type="ECO:0000313" key="3">
    <source>
        <dbReference type="EMBL" id="CAE8703339.1"/>
    </source>
</evidence>
<feature type="compositionally biased region" description="Polar residues" evidence="1">
    <location>
        <begin position="1"/>
        <end position="14"/>
    </location>
</feature>
<dbReference type="PANTHER" id="PTHR32301">
    <property type="entry name" value="COUNTIN RECEPTOR CNR3-RELATED"/>
    <property type="match status" value="1"/>
</dbReference>
<dbReference type="InterPro" id="IPR007374">
    <property type="entry name" value="ASCH_domain"/>
</dbReference>
<dbReference type="InterPro" id="IPR015947">
    <property type="entry name" value="PUA-like_sf"/>
</dbReference>
<feature type="region of interest" description="Disordered" evidence="1">
    <location>
        <begin position="198"/>
        <end position="335"/>
    </location>
</feature>
<evidence type="ECO:0000259" key="2">
    <source>
        <dbReference type="Pfam" id="PF04266"/>
    </source>
</evidence>
<dbReference type="EMBL" id="CAJNNW010030397">
    <property type="protein sequence ID" value="CAE8703339.1"/>
    <property type="molecule type" value="Genomic_DNA"/>
</dbReference>
<feature type="compositionally biased region" description="Low complexity" evidence="1">
    <location>
        <begin position="214"/>
        <end position="266"/>
    </location>
</feature>
<evidence type="ECO:0000313" key="4">
    <source>
        <dbReference type="Proteomes" id="UP000626109"/>
    </source>
</evidence>